<dbReference type="NCBIfam" id="NF033788">
    <property type="entry name" value="HTH_metalloreg"/>
    <property type="match status" value="1"/>
</dbReference>
<dbReference type="InterPro" id="IPR036388">
    <property type="entry name" value="WH-like_DNA-bd_sf"/>
</dbReference>
<dbReference type="GO" id="GO:0003700">
    <property type="term" value="F:DNA-binding transcription factor activity"/>
    <property type="evidence" value="ECO:0007669"/>
    <property type="project" value="InterPro"/>
</dbReference>
<dbReference type="PRINTS" id="PR00778">
    <property type="entry name" value="HTHARSR"/>
</dbReference>
<dbReference type="InterPro" id="IPR051011">
    <property type="entry name" value="Metal_resp_trans_reg"/>
</dbReference>
<feature type="domain" description="HTH arsR-type" evidence="5">
    <location>
        <begin position="20"/>
        <end position="114"/>
    </location>
</feature>
<keyword evidence="7" id="KW-1185">Reference proteome</keyword>
<dbReference type="EMBL" id="VAUV01000019">
    <property type="protein sequence ID" value="TLD68779.1"/>
    <property type="molecule type" value="Genomic_DNA"/>
</dbReference>
<dbReference type="Proteomes" id="UP000306196">
    <property type="component" value="Unassembled WGS sequence"/>
</dbReference>
<evidence type="ECO:0000256" key="1">
    <source>
        <dbReference type="ARBA" id="ARBA00023015"/>
    </source>
</evidence>
<evidence type="ECO:0000256" key="2">
    <source>
        <dbReference type="ARBA" id="ARBA00023125"/>
    </source>
</evidence>
<dbReference type="CDD" id="cd00090">
    <property type="entry name" value="HTH_ARSR"/>
    <property type="match status" value="1"/>
</dbReference>
<protein>
    <submittedName>
        <fullName evidence="6">Winged helix-turn-helix transcriptional regulator</fullName>
    </submittedName>
</protein>
<dbReference type="InterPro" id="IPR001845">
    <property type="entry name" value="HTH_ArsR_DNA-bd_dom"/>
</dbReference>
<keyword evidence="3" id="KW-0804">Transcription</keyword>
<dbReference type="AlphaFoldDB" id="A0A5R8KB56"/>
<proteinExistence type="predicted"/>
<dbReference type="SUPFAM" id="SSF46785">
    <property type="entry name" value="Winged helix' DNA-binding domain"/>
    <property type="match status" value="1"/>
</dbReference>
<sequence>MRSIKKSPIVVTSPPPKQKLSRPALEKVAGIFSAFADATRLSILQELRGGRLSVGELVANLGTSQANISKHLKLLHQAGLLTREREGLQVFYKVSEDSVYEMCQFACKRLNENAQASITEDYFI</sequence>
<evidence type="ECO:0000259" key="5">
    <source>
        <dbReference type="PROSITE" id="PS50987"/>
    </source>
</evidence>
<comment type="caution">
    <text evidence="6">The sequence shown here is derived from an EMBL/GenBank/DDBJ whole genome shotgun (WGS) entry which is preliminary data.</text>
</comment>
<dbReference type="PANTHER" id="PTHR43132:SF9">
    <property type="entry name" value="ARSR FAMILY TRANSCRIPTIONAL REGULATORY PROTEIN"/>
    <property type="match status" value="1"/>
</dbReference>
<accession>A0A5R8KB56</accession>
<gene>
    <name evidence="6" type="ORF">FEM03_20820</name>
</gene>
<evidence type="ECO:0000256" key="4">
    <source>
        <dbReference type="SAM" id="MobiDB-lite"/>
    </source>
</evidence>
<reference evidence="6 7" key="1">
    <citation type="submission" date="2019-05" db="EMBL/GenBank/DDBJ databases">
        <title>Verrucobacter flavum gen. nov., sp. nov. a new member of the family Verrucomicrobiaceae.</title>
        <authorList>
            <person name="Szuroczki S."/>
            <person name="Abbaszade G."/>
            <person name="Szabo A."/>
            <person name="Felfoldi T."/>
            <person name="Schumann P."/>
            <person name="Boka K."/>
            <person name="Keki Z."/>
            <person name="Toumi M."/>
            <person name="Toth E."/>
        </authorList>
    </citation>
    <scope>NUCLEOTIDE SEQUENCE [LARGE SCALE GENOMIC DNA]</scope>
    <source>
        <strain evidence="6 7">MG-N-17</strain>
    </source>
</reference>
<dbReference type="InterPro" id="IPR011991">
    <property type="entry name" value="ArsR-like_HTH"/>
</dbReference>
<evidence type="ECO:0000256" key="3">
    <source>
        <dbReference type="ARBA" id="ARBA00023163"/>
    </source>
</evidence>
<dbReference type="PANTHER" id="PTHR43132">
    <property type="entry name" value="ARSENICAL RESISTANCE OPERON REPRESSOR ARSR-RELATED"/>
    <property type="match status" value="1"/>
</dbReference>
<name>A0A5R8KB56_9BACT</name>
<organism evidence="6 7">
    <name type="scientific">Phragmitibacter flavus</name>
    <dbReference type="NCBI Taxonomy" id="2576071"/>
    <lineage>
        <taxon>Bacteria</taxon>
        <taxon>Pseudomonadati</taxon>
        <taxon>Verrucomicrobiota</taxon>
        <taxon>Verrucomicrobiia</taxon>
        <taxon>Verrucomicrobiales</taxon>
        <taxon>Verrucomicrobiaceae</taxon>
        <taxon>Phragmitibacter</taxon>
    </lineage>
</organism>
<feature type="region of interest" description="Disordered" evidence="4">
    <location>
        <begin position="1"/>
        <end position="21"/>
    </location>
</feature>
<dbReference type="Pfam" id="PF01022">
    <property type="entry name" value="HTH_5"/>
    <property type="match status" value="1"/>
</dbReference>
<evidence type="ECO:0000313" key="6">
    <source>
        <dbReference type="EMBL" id="TLD68779.1"/>
    </source>
</evidence>
<dbReference type="OrthoDB" id="194599at2"/>
<dbReference type="PROSITE" id="PS50987">
    <property type="entry name" value="HTH_ARSR_2"/>
    <property type="match status" value="1"/>
</dbReference>
<dbReference type="Gene3D" id="1.10.10.10">
    <property type="entry name" value="Winged helix-like DNA-binding domain superfamily/Winged helix DNA-binding domain"/>
    <property type="match status" value="1"/>
</dbReference>
<dbReference type="InterPro" id="IPR036390">
    <property type="entry name" value="WH_DNA-bd_sf"/>
</dbReference>
<evidence type="ECO:0000313" key="7">
    <source>
        <dbReference type="Proteomes" id="UP000306196"/>
    </source>
</evidence>
<dbReference type="GO" id="GO:0003677">
    <property type="term" value="F:DNA binding"/>
    <property type="evidence" value="ECO:0007669"/>
    <property type="project" value="UniProtKB-KW"/>
</dbReference>
<keyword evidence="1" id="KW-0805">Transcription regulation</keyword>
<dbReference type="SMART" id="SM00418">
    <property type="entry name" value="HTH_ARSR"/>
    <property type="match status" value="1"/>
</dbReference>
<keyword evidence="2" id="KW-0238">DNA-binding</keyword>